<evidence type="ECO:0000256" key="4">
    <source>
        <dbReference type="SAM" id="SignalP"/>
    </source>
</evidence>
<evidence type="ECO:0000313" key="5">
    <source>
        <dbReference type="EMBL" id="MBM6616230.1"/>
    </source>
</evidence>
<feature type="transmembrane region" description="Helical" evidence="3">
    <location>
        <begin position="158"/>
        <end position="177"/>
    </location>
</feature>
<evidence type="ECO:0000256" key="1">
    <source>
        <dbReference type="ARBA" id="ARBA00004613"/>
    </source>
</evidence>
<sequence>MKKPTILVMLLTFLLSLTLLSPSQSFACSCMAPGSVEEEFSKVNAVFSGKVIRIEESSPSSPDDFMPVKVVFEVKNTWKGTQDSEVAVFTGTDSASCGYSFVQGKNYLVYATESEGKLITSLCSITKPLAAADKDLSILKDGEQPTKITKIPEQSNSGITWIILACLLIAAISYSIMRVMKKE</sequence>
<dbReference type="InterPro" id="IPR008993">
    <property type="entry name" value="TIMP-like_OB-fold"/>
</dbReference>
<comment type="caution">
    <text evidence="5">The sequence shown here is derived from an EMBL/GenBank/DDBJ whole genome shotgun (WGS) entry which is preliminary data.</text>
</comment>
<feature type="chain" id="PRO_5047370470" description="Tissue inhibitor of metalloproteinase" evidence="4">
    <location>
        <begin position="28"/>
        <end position="183"/>
    </location>
</feature>
<name>A0ABS2DDX4_9BACI</name>
<keyword evidence="6" id="KW-1185">Reference proteome</keyword>
<evidence type="ECO:0000313" key="6">
    <source>
        <dbReference type="Proteomes" id="UP001518925"/>
    </source>
</evidence>
<feature type="signal peptide" evidence="4">
    <location>
        <begin position="1"/>
        <end position="27"/>
    </location>
</feature>
<keyword evidence="2" id="KW-0964">Secreted</keyword>
<dbReference type="InterPro" id="IPR001820">
    <property type="entry name" value="TIMP"/>
</dbReference>
<organism evidence="5 6">
    <name type="scientific">Bacillus suaedaesalsae</name>
    <dbReference type="NCBI Taxonomy" id="2810349"/>
    <lineage>
        <taxon>Bacteria</taxon>
        <taxon>Bacillati</taxon>
        <taxon>Bacillota</taxon>
        <taxon>Bacilli</taxon>
        <taxon>Bacillales</taxon>
        <taxon>Bacillaceae</taxon>
        <taxon>Bacillus</taxon>
    </lineage>
</organism>
<comment type="subcellular location">
    <subcellularLocation>
        <location evidence="1">Secreted</location>
    </subcellularLocation>
</comment>
<dbReference type="RefSeq" id="WP_204201622.1">
    <property type="nucleotide sequence ID" value="NZ_JAFELM010000007.1"/>
</dbReference>
<evidence type="ECO:0000256" key="3">
    <source>
        <dbReference type="SAM" id="Phobius"/>
    </source>
</evidence>
<evidence type="ECO:0008006" key="7">
    <source>
        <dbReference type="Google" id="ProtNLM"/>
    </source>
</evidence>
<protein>
    <recommendedName>
        <fullName evidence="7">Tissue inhibitor of metalloproteinase</fullName>
    </recommendedName>
</protein>
<proteinExistence type="predicted"/>
<dbReference type="EMBL" id="JAFELM010000007">
    <property type="protein sequence ID" value="MBM6616230.1"/>
    <property type="molecule type" value="Genomic_DNA"/>
</dbReference>
<dbReference type="PANTHER" id="PTHR11844">
    <property type="entry name" value="METALLOPROTEASE INHIBITOR"/>
    <property type="match status" value="1"/>
</dbReference>
<keyword evidence="3" id="KW-0812">Transmembrane</keyword>
<dbReference type="Gene3D" id="2.40.50.120">
    <property type="match status" value="1"/>
</dbReference>
<keyword evidence="3" id="KW-1133">Transmembrane helix</keyword>
<keyword evidence="3" id="KW-0472">Membrane</keyword>
<keyword evidence="4" id="KW-0732">Signal</keyword>
<evidence type="ECO:0000256" key="2">
    <source>
        <dbReference type="ARBA" id="ARBA00022525"/>
    </source>
</evidence>
<reference evidence="5 6" key="1">
    <citation type="submission" date="2021-02" db="EMBL/GenBank/DDBJ databases">
        <title>Bacillus sp. RD4P76, an endophyte from a halophyte.</title>
        <authorList>
            <person name="Sun J.-Q."/>
        </authorList>
    </citation>
    <scope>NUCLEOTIDE SEQUENCE [LARGE SCALE GENOMIC DNA]</scope>
    <source>
        <strain evidence="5 6">RD4P76</strain>
    </source>
</reference>
<dbReference type="SUPFAM" id="SSF50242">
    <property type="entry name" value="TIMP-like"/>
    <property type="match status" value="1"/>
</dbReference>
<accession>A0ABS2DDX4</accession>
<dbReference type="PROSITE" id="PS51257">
    <property type="entry name" value="PROKAR_LIPOPROTEIN"/>
    <property type="match status" value="1"/>
</dbReference>
<dbReference type="PANTHER" id="PTHR11844:SF25">
    <property type="entry name" value="NTR DOMAIN-CONTAINING PROTEIN"/>
    <property type="match status" value="1"/>
</dbReference>
<gene>
    <name evidence="5" type="ORF">JR050_00845</name>
</gene>
<dbReference type="Proteomes" id="UP001518925">
    <property type="component" value="Unassembled WGS sequence"/>
</dbReference>